<gene>
    <name evidence="1" type="ORF">NDU88_005527</name>
</gene>
<proteinExistence type="predicted"/>
<sequence length="127" mass="14717">MPRAPADTREDSTTYRYHTHLYVQVCMPCVMSCRSHGDVCNSAVHGLGRGPQPHRDVRRRPRVRKLTDNHPPEWSPLEFERGSYPVFKVQFLYNLQPPPARRCLFIRGWHSPRLSGKCPALVPLRCL</sequence>
<comment type="caution">
    <text evidence="1">The sequence shown here is derived from an EMBL/GenBank/DDBJ whole genome shotgun (WGS) entry which is preliminary data.</text>
</comment>
<evidence type="ECO:0000313" key="1">
    <source>
        <dbReference type="EMBL" id="KAJ1100441.1"/>
    </source>
</evidence>
<accession>A0AAV7M9J7</accession>
<dbReference type="Proteomes" id="UP001066276">
    <property type="component" value="Chromosome 10"/>
</dbReference>
<evidence type="ECO:0000313" key="2">
    <source>
        <dbReference type="Proteomes" id="UP001066276"/>
    </source>
</evidence>
<keyword evidence="2" id="KW-1185">Reference proteome</keyword>
<protein>
    <submittedName>
        <fullName evidence="1">Uncharacterized protein</fullName>
    </submittedName>
</protein>
<organism evidence="1 2">
    <name type="scientific">Pleurodeles waltl</name>
    <name type="common">Iberian ribbed newt</name>
    <dbReference type="NCBI Taxonomy" id="8319"/>
    <lineage>
        <taxon>Eukaryota</taxon>
        <taxon>Metazoa</taxon>
        <taxon>Chordata</taxon>
        <taxon>Craniata</taxon>
        <taxon>Vertebrata</taxon>
        <taxon>Euteleostomi</taxon>
        <taxon>Amphibia</taxon>
        <taxon>Batrachia</taxon>
        <taxon>Caudata</taxon>
        <taxon>Salamandroidea</taxon>
        <taxon>Salamandridae</taxon>
        <taxon>Pleurodelinae</taxon>
        <taxon>Pleurodeles</taxon>
    </lineage>
</organism>
<dbReference type="AlphaFoldDB" id="A0AAV7M9J7"/>
<dbReference type="EMBL" id="JANPWB010000014">
    <property type="protein sequence ID" value="KAJ1100441.1"/>
    <property type="molecule type" value="Genomic_DNA"/>
</dbReference>
<reference evidence="1" key="1">
    <citation type="journal article" date="2022" name="bioRxiv">
        <title>Sequencing and chromosome-scale assembly of the giantPleurodeles waltlgenome.</title>
        <authorList>
            <person name="Brown T."/>
            <person name="Elewa A."/>
            <person name="Iarovenko S."/>
            <person name="Subramanian E."/>
            <person name="Araus A.J."/>
            <person name="Petzold A."/>
            <person name="Susuki M."/>
            <person name="Suzuki K.-i.T."/>
            <person name="Hayashi T."/>
            <person name="Toyoda A."/>
            <person name="Oliveira C."/>
            <person name="Osipova E."/>
            <person name="Leigh N.D."/>
            <person name="Simon A."/>
            <person name="Yun M.H."/>
        </authorList>
    </citation>
    <scope>NUCLEOTIDE SEQUENCE</scope>
    <source>
        <strain evidence="1">20211129_DDA</strain>
        <tissue evidence="1">Liver</tissue>
    </source>
</reference>
<name>A0AAV7M9J7_PLEWA</name>